<proteinExistence type="predicted"/>
<dbReference type="AlphaFoldDB" id="A0A8X6T772"/>
<comment type="caution">
    <text evidence="1">The sequence shown here is derived from an EMBL/GenBank/DDBJ whole genome shotgun (WGS) entry which is preliminary data.</text>
</comment>
<sequence length="42" mass="5099">MPKQQKDCYENSFMLSPEGICQELERKTYILRFRDSSVNWRA</sequence>
<dbReference type="Proteomes" id="UP000887013">
    <property type="component" value="Unassembled WGS sequence"/>
</dbReference>
<dbReference type="EMBL" id="BMAW01052179">
    <property type="protein sequence ID" value="GFS84628.1"/>
    <property type="molecule type" value="Genomic_DNA"/>
</dbReference>
<protein>
    <submittedName>
        <fullName evidence="1">Uncharacterized protein</fullName>
    </submittedName>
</protein>
<keyword evidence="2" id="KW-1185">Reference proteome</keyword>
<organism evidence="1 2">
    <name type="scientific">Nephila pilipes</name>
    <name type="common">Giant wood spider</name>
    <name type="synonym">Nephila maculata</name>
    <dbReference type="NCBI Taxonomy" id="299642"/>
    <lineage>
        <taxon>Eukaryota</taxon>
        <taxon>Metazoa</taxon>
        <taxon>Ecdysozoa</taxon>
        <taxon>Arthropoda</taxon>
        <taxon>Chelicerata</taxon>
        <taxon>Arachnida</taxon>
        <taxon>Araneae</taxon>
        <taxon>Araneomorphae</taxon>
        <taxon>Entelegynae</taxon>
        <taxon>Araneoidea</taxon>
        <taxon>Nephilidae</taxon>
        <taxon>Nephila</taxon>
    </lineage>
</organism>
<name>A0A8X6T772_NEPPI</name>
<evidence type="ECO:0000313" key="1">
    <source>
        <dbReference type="EMBL" id="GFS84628.1"/>
    </source>
</evidence>
<evidence type="ECO:0000313" key="2">
    <source>
        <dbReference type="Proteomes" id="UP000887013"/>
    </source>
</evidence>
<reference evidence="1" key="1">
    <citation type="submission" date="2020-08" db="EMBL/GenBank/DDBJ databases">
        <title>Multicomponent nature underlies the extraordinary mechanical properties of spider dragline silk.</title>
        <authorList>
            <person name="Kono N."/>
            <person name="Nakamura H."/>
            <person name="Mori M."/>
            <person name="Yoshida Y."/>
            <person name="Ohtoshi R."/>
            <person name="Malay A.D."/>
            <person name="Moran D.A.P."/>
            <person name="Tomita M."/>
            <person name="Numata K."/>
            <person name="Arakawa K."/>
        </authorList>
    </citation>
    <scope>NUCLEOTIDE SEQUENCE</scope>
</reference>
<accession>A0A8X6T772</accession>
<gene>
    <name evidence="1" type="ORF">NPIL_192501</name>
</gene>
<feature type="non-terminal residue" evidence="1">
    <location>
        <position position="42"/>
    </location>
</feature>